<protein>
    <recommendedName>
        <fullName evidence="2">Proteinase inhibitor I42 chagasin domain-containing protein</fullName>
    </recommendedName>
</protein>
<evidence type="ECO:0000313" key="1">
    <source>
        <dbReference type="EMBL" id="GAH16888.1"/>
    </source>
</evidence>
<dbReference type="AlphaFoldDB" id="X1F7W9"/>
<proteinExistence type="predicted"/>
<organism evidence="1">
    <name type="scientific">marine sediment metagenome</name>
    <dbReference type="NCBI Taxonomy" id="412755"/>
    <lineage>
        <taxon>unclassified sequences</taxon>
        <taxon>metagenomes</taxon>
        <taxon>ecological metagenomes</taxon>
    </lineage>
</organism>
<reference evidence="1" key="1">
    <citation type="journal article" date="2014" name="Front. Microbiol.">
        <title>High frequency of phylogenetically diverse reductive dehalogenase-homologous genes in deep subseafloor sedimentary metagenomes.</title>
        <authorList>
            <person name="Kawai M."/>
            <person name="Futagami T."/>
            <person name="Toyoda A."/>
            <person name="Takaki Y."/>
            <person name="Nishi S."/>
            <person name="Hori S."/>
            <person name="Arai W."/>
            <person name="Tsubouchi T."/>
            <person name="Morono Y."/>
            <person name="Uchiyama I."/>
            <person name="Ito T."/>
            <person name="Fujiyama A."/>
            <person name="Inagaki F."/>
            <person name="Takami H."/>
        </authorList>
    </citation>
    <scope>NUCLEOTIDE SEQUENCE</scope>
    <source>
        <strain evidence="1">Expedition CK06-06</strain>
    </source>
</reference>
<evidence type="ECO:0008006" key="2">
    <source>
        <dbReference type="Google" id="ProtNLM"/>
    </source>
</evidence>
<sequence>MKKPKDEILRIECKGEDTVLKISVGDEFYYQFHRHGSVGEDAEFNIEDDSIITHMSTEAEYLHPEHMKKPGWTGGDAERGKWFFKAMKAGGTILKINTLFRFEVESTCTITIVVKP</sequence>
<accession>X1F7W9</accession>
<name>X1F7W9_9ZZZZ</name>
<gene>
    <name evidence="1" type="ORF">S01H4_56917</name>
</gene>
<comment type="caution">
    <text evidence="1">The sequence shown here is derived from an EMBL/GenBank/DDBJ whole genome shotgun (WGS) entry which is preliminary data.</text>
</comment>
<dbReference type="EMBL" id="BART01033040">
    <property type="protein sequence ID" value="GAH16888.1"/>
    <property type="molecule type" value="Genomic_DNA"/>
</dbReference>